<dbReference type="Proteomes" id="UP000005808">
    <property type="component" value="Unassembled WGS sequence"/>
</dbReference>
<sequence length="29" mass="3454">MSEMREAIEEHRFEAFRLQFAADRARGAQ</sequence>
<proteinExistence type="predicted"/>
<gene>
    <name evidence="1" type="ORF">OR16_09374</name>
</gene>
<dbReference type="GO" id="GO:0016740">
    <property type="term" value="F:transferase activity"/>
    <property type="evidence" value="ECO:0007669"/>
    <property type="project" value="UniProtKB-KW"/>
</dbReference>
<comment type="caution">
    <text evidence="1">The sequence shown here is derived from an EMBL/GenBank/DDBJ whole genome shotgun (WGS) entry which is preliminary data.</text>
</comment>
<organism evidence="1 2">
    <name type="scientific">Cupriavidus basilensis OR16</name>
    <dbReference type="NCBI Taxonomy" id="1127483"/>
    <lineage>
        <taxon>Bacteria</taxon>
        <taxon>Pseudomonadati</taxon>
        <taxon>Pseudomonadota</taxon>
        <taxon>Betaproteobacteria</taxon>
        <taxon>Burkholderiales</taxon>
        <taxon>Burkholderiaceae</taxon>
        <taxon>Cupriavidus</taxon>
    </lineage>
</organism>
<dbReference type="AlphaFoldDB" id="H1S2E8"/>
<protein>
    <submittedName>
        <fullName evidence="1">Queuine tRNA-ribosyltransferase</fullName>
    </submittedName>
</protein>
<reference evidence="1 2" key="1">
    <citation type="journal article" date="2012" name="J. Bacteriol.">
        <title>De Novo Genome Project of Cupriavidus basilensis OR16.</title>
        <authorList>
            <person name="Cserhati M."/>
            <person name="Kriszt B."/>
            <person name="Szoboszlay S."/>
            <person name="Toth A."/>
            <person name="Szabo I."/>
            <person name="Tancsics A."/>
            <person name="Nagy I."/>
            <person name="Horvath B."/>
            <person name="Nagy I."/>
            <person name="Kukolya J."/>
        </authorList>
    </citation>
    <scope>NUCLEOTIDE SEQUENCE [LARGE SCALE GENOMIC DNA]</scope>
    <source>
        <strain evidence="1 2">OR16</strain>
    </source>
</reference>
<evidence type="ECO:0000313" key="1">
    <source>
        <dbReference type="EMBL" id="EHP43350.1"/>
    </source>
</evidence>
<evidence type="ECO:0000313" key="2">
    <source>
        <dbReference type="Proteomes" id="UP000005808"/>
    </source>
</evidence>
<accession>H1S2E8</accession>
<dbReference type="EMBL" id="AHJE01000020">
    <property type="protein sequence ID" value="EHP43350.1"/>
    <property type="molecule type" value="Genomic_DNA"/>
</dbReference>
<keyword evidence="1" id="KW-0808">Transferase</keyword>
<name>H1S2E8_9BURK</name>